<evidence type="ECO:0008006" key="3">
    <source>
        <dbReference type="Google" id="ProtNLM"/>
    </source>
</evidence>
<dbReference type="RefSeq" id="WP_052561936.1">
    <property type="nucleotide sequence ID" value="NZ_BAFN01000001.1"/>
</dbReference>
<sequence>MIQTGVGTNKNNTSINSGLFTKCEFSRLDRRPDKAILQDAEWFGMSADEWVKRVISIHFDPDMGSPYWLQKEKELGINARNDISSLEDLHILGPMEEEDLRRYPIEYFIPKIHLKNKEQFILGETAGTTGLPKVTAYLKKEFYVTFVEWFRYIAEYRGFPRGAHWLWVGPSGPHIIGKAVGPVAQSMGSMDPFSIDMDPRWVKKLKQDSLGYKRYLNHILEQALNIVKRQRIEVIYSTPPLLLRLAEEMNFAQRMQIRGIHYGGVAIEQEQLKRFRSELFPYAVHIAGYGNTLFGLCMEIEASLNGDLDYYPPGPRMALQVVSTRNGIYPDRNRLAHTVGYGEKGQVVCHRLDMSFFIPNMFERDEAIRIAPTKNAQSLGIYQDGVRNPSLLTGLEVNAKVGVY</sequence>
<dbReference type="Gene3D" id="3.40.50.12780">
    <property type="entry name" value="N-terminal domain of ligase-like"/>
    <property type="match status" value="1"/>
</dbReference>
<dbReference type="SUPFAM" id="SSF56801">
    <property type="entry name" value="Acetyl-CoA synthetase-like"/>
    <property type="match status" value="1"/>
</dbReference>
<dbReference type="Proteomes" id="UP000032309">
    <property type="component" value="Unassembled WGS sequence"/>
</dbReference>
<proteinExistence type="predicted"/>
<dbReference type="EMBL" id="BAFN01000001">
    <property type="protein sequence ID" value="GAN31927.1"/>
    <property type="molecule type" value="Genomic_DNA"/>
</dbReference>
<accession>A0ABQ0JT84</accession>
<evidence type="ECO:0000313" key="1">
    <source>
        <dbReference type="EMBL" id="GAN31927.1"/>
    </source>
</evidence>
<protein>
    <recommendedName>
        <fullName evidence="3">Coenzyme F390 synthetase</fullName>
    </recommendedName>
</protein>
<comment type="caution">
    <text evidence="1">The sequence shown here is derived from an EMBL/GenBank/DDBJ whole genome shotgun (WGS) entry which is preliminary data.</text>
</comment>
<dbReference type="InterPro" id="IPR042099">
    <property type="entry name" value="ANL_N_sf"/>
</dbReference>
<keyword evidence="2" id="KW-1185">Reference proteome</keyword>
<evidence type="ECO:0000313" key="2">
    <source>
        <dbReference type="Proteomes" id="UP000032309"/>
    </source>
</evidence>
<gene>
    <name evidence="1" type="ORF">BROSI_A0431</name>
</gene>
<name>A0ABQ0JT84_9BACT</name>
<organism evidence="1 2">
    <name type="scientific">Candidatus Brocadia sinica JPN1</name>
    <dbReference type="NCBI Taxonomy" id="1197129"/>
    <lineage>
        <taxon>Bacteria</taxon>
        <taxon>Pseudomonadati</taxon>
        <taxon>Planctomycetota</taxon>
        <taxon>Candidatus Brocadiia</taxon>
        <taxon>Candidatus Brocadiales</taxon>
        <taxon>Candidatus Brocadiaceae</taxon>
        <taxon>Candidatus Brocadia</taxon>
    </lineage>
</organism>
<reference evidence="2" key="1">
    <citation type="journal article" date="2015" name="Genome Announc.">
        <title>Draft Genome Sequence of an Anaerobic Ammonium-Oxidizing Bacterium, "Candidatus Brocadia sinica".</title>
        <authorList>
            <person name="Oshiki M."/>
            <person name="Shinyako-Hata K."/>
            <person name="Satoh H."/>
            <person name="Okabe S."/>
        </authorList>
    </citation>
    <scope>NUCLEOTIDE SEQUENCE [LARGE SCALE GENOMIC DNA]</scope>
    <source>
        <strain evidence="2">JPN1</strain>
    </source>
</reference>